<keyword evidence="3" id="KW-0804">Transcription</keyword>
<dbReference type="InterPro" id="IPR050204">
    <property type="entry name" value="AraC_XylS_family_regulators"/>
</dbReference>
<organism evidence="5 6">
    <name type="scientific">Rhodobacter capsulatus</name>
    <name type="common">Rhodopseudomonas capsulata</name>
    <dbReference type="NCBI Taxonomy" id="1061"/>
    <lineage>
        <taxon>Bacteria</taxon>
        <taxon>Pseudomonadati</taxon>
        <taxon>Pseudomonadota</taxon>
        <taxon>Alphaproteobacteria</taxon>
        <taxon>Rhodobacterales</taxon>
        <taxon>Rhodobacter group</taxon>
        <taxon>Rhodobacter</taxon>
    </lineage>
</organism>
<dbReference type="InterPro" id="IPR018060">
    <property type="entry name" value="HTH_AraC"/>
</dbReference>
<dbReference type="SUPFAM" id="SSF46689">
    <property type="entry name" value="Homeodomain-like"/>
    <property type="match status" value="2"/>
</dbReference>
<keyword evidence="1" id="KW-0805">Transcription regulation</keyword>
<dbReference type="GO" id="GO:0043565">
    <property type="term" value="F:sequence-specific DNA binding"/>
    <property type="evidence" value="ECO:0007669"/>
    <property type="project" value="InterPro"/>
</dbReference>
<dbReference type="PANTHER" id="PTHR46796:SF6">
    <property type="entry name" value="ARAC SUBFAMILY"/>
    <property type="match status" value="1"/>
</dbReference>
<dbReference type="PROSITE" id="PS00041">
    <property type="entry name" value="HTH_ARAC_FAMILY_1"/>
    <property type="match status" value="1"/>
</dbReference>
<sequence>MGFLPAMTCQTQGISRTAPVRWRSFEAMCGVFWEAEGRAGATGYYSSPDPRVMLFFNDVSDQIRLSEQGTADQGDARPLLRALYVPAGMPIWTRFVAGHRFSHLDLHLHRSWLLARLGAGLGAGDAMRVASQPAELQEVSALAAIGAALRQEIIAPERHPIFAESLAVALVTGLLDMPGAQPPETRHSGGLTPEQMRRLQRLLAEDGSGRLSTAALAEAVGLSPGWFSQAFKKTTGKTPLQWQQERRIAGVKQALLASDMVIADVAMQFGFADQAHLTRAFRRHEGTTPSAWLRAQRKG</sequence>
<dbReference type="GO" id="GO:0003700">
    <property type="term" value="F:DNA-binding transcription factor activity"/>
    <property type="evidence" value="ECO:0007669"/>
    <property type="project" value="InterPro"/>
</dbReference>
<name>A0A1G7RMG0_RHOCA</name>
<dbReference type="OrthoDB" id="9793400at2"/>
<evidence type="ECO:0000256" key="3">
    <source>
        <dbReference type="ARBA" id="ARBA00023163"/>
    </source>
</evidence>
<accession>A0A1G7RMG0</accession>
<dbReference type="PANTHER" id="PTHR46796">
    <property type="entry name" value="HTH-TYPE TRANSCRIPTIONAL ACTIVATOR RHAS-RELATED"/>
    <property type="match status" value="1"/>
</dbReference>
<reference evidence="5 6" key="1">
    <citation type="submission" date="2016-10" db="EMBL/GenBank/DDBJ databases">
        <authorList>
            <person name="de Groot N.N."/>
        </authorList>
    </citation>
    <scope>NUCLEOTIDE SEQUENCE [LARGE SCALE GENOMIC DNA]</scope>
    <source>
        <strain evidence="6">DSM 938 / 37b4</strain>
    </source>
</reference>
<evidence type="ECO:0000256" key="1">
    <source>
        <dbReference type="ARBA" id="ARBA00023015"/>
    </source>
</evidence>
<dbReference type="AlphaFoldDB" id="A0A1G7RMG0"/>
<keyword evidence="2 5" id="KW-0238">DNA-binding</keyword>
<dbReference type="Gene3D" id="1.10.10.60">
    <property type="entry name" value="Homeodomain-like"/>
    <property type="match status" value="2"/>
</dbReference>
<protein>
    <submittedName>
        <fullName evidence="5">AraC-type DNA-binding protein</fullName>
    </submittedName>
</protein>
<gene>
    <name evidence="5" type="ORF">SAMN04244550_03446</name>
</gene>
<dbReference type="InterPro" id="IPR009057">
    <property type="entry name" value="Homeodomain-like_sf"/>
</dbReference>
<feature type="domain" description="HTH araC/xylS-type" evidence="4">
    <location>
        <begin position="197"/>
        <end position="295"/>
    </location>
</feature>
<dbReference type="EMBL" id="FNAY01000031">
    <property type="protein sequence ID" value="SDG11824.1"/>
    <property type="molecule type" value="Genomic_DNA"/>
</dbReference>
<proteinExistence type="predicted"/>
<evidence type="ECO:0000259" key="4">
    <source>
        <dbReference type="PROSITE" id="PS01124"/>
    </source>
</evidence>
<dbReference type="RefSeq" id="WP_081348966.1">
    <property type="nucleotide sequence ID" value="NZ_CP119563.1"/>
</dbReference>
<evidence type="ECO:0000256" key="2">
    <source>
        <dbReference type="ARBA" id="ARBA00023125"/>
    </source>
</evidence>
<dbReference type="SMART" id="SM00342">
    <property type="entry name" value="HTH_ARAC"/>
    <property type="match status" value="1"/>
</dbReference>
<dbReference type="InterPro" id="IPR018062">
    <property type="entry name" value="HTH_AraC-typ_CS"/>
</dbReference>
<evidence type="ECO:0000313" key="5">
    <source>
        <dbReference type="EMBL" id="SDG11824.1"/>
    </source>
</evidence>
<evidence type="ECO:0000313" key="6">
    <source>
        <dbReference type="Proteomes" id="UP000183812"/>
    </source>
</evidence>
<dbReference type="Pfam" id="PF12833">
    <property type="entry name" value="HTH_18"/>
    <property type="match status" value="1"/>
</dbReference>
<dbReference type="PROSITE" id="PS01124">
    <property type="entry name" value="HTH_ARAC_FAMILY_2"/>
    <property type="match status" value="1"/>
</dbReference>
<dbReference type="Proteomes" id="UP000183812">
    <property type="component" value="Unassembled WGS sequence"/>
</dbReference>